<comment type="caution">
    <text evidence="1">The sequence shown here is derived from an EMBL/GenBank/DDBJ whole genome shotgun (WGS) entry which is preliminary data.</text>
</comment>
<dbReference type="AlphaFoldDB" id="A0AA39IZ80"/>
<accession>A0AA39IZ80</accession>
<sequence length="166" mass="18662">MTQQFLLCCHCITLHNAWNTASITDFSIRRTSIDALGDKCGGRECYIHLVCFRKVAANGQLKYDSPCWAGHWGDCLHYSFLPRRHHQSSMARIHPSTLQPCSLNAIMGPWSSLGYPGGRLVEKRSETWSTPEGWTGSVYFIIQPGTWGTDVVELTFRPEVDMGALL</sequence>
<proteinExistence type="predicted"/>
<dbReference type="Proteomes" id="UP001175226">
    <property type="component" value="Unassembled WGS sequence"/>
</dbReference>
<keyword evidence="2" id="KW-1185">Reference proteome</keyword>
<evidence type="ECO:0000313" key="2">
    <source>
        <dbReference type="Proteomes" id="UP001175226"/>
    </source>
</evidence>
<dbReference type="EMBL" id="JAUEPT010000104">
    <property type="protein sequence ID" value="KAK0431889.1"/>
    <property type="molecule type" value="Genomic_DNA"/>
</dbReference>
<reference evidence="1" key="1">
    <citation type="submission" date="2023-06" db="EMBL/GenBank/DDBJ databases">
        <authorList>
            <consortium name="Lawrence Berkeley National Laboratory"/>
            <person name="Ahrendt S."/>
            <person name="Sahu N."/>
            <person name="Indic B."/>
            <person name="Wong-Bajracharya J."/>
            <person name="Merenyi Z."/>
            <person name="Ke H.-M."/>
            <person name="Monk M."/>
            <person name="Kocsube S."/>
            <person name="Drula E."/>
            <person name="Lipzen A."/>
            <person name="Balint B."/>
            <person name="Henrissat B."/>
            <person name="Andreopoulos B."/>
            <person name="Martin F.M."/>
            <person name="Harder C.B."/>
            <person name="Rigling D."/>
            <person name="Ford K.L."/>
            <person name="Foster G.D."/>
            <person name="Pangilinan J."/>
            <person name="Papanicolaou A."/>
            <person name="Barry K."/>
            <person name="LaButti K."/>
            <person name="Viragh M."/>
            <person name="Koriabine M."/>
            <person name="Yan M."/>
            <person name="Riley R."/>
            <person name="Champramary S."/>
            <person name="Plett K.L."/>
            <person name="Tsai I.J."/>
            <person name="Slot J."/>
            <person name="Sipos G."/>
            <person name="Plett J."/>
            <person name="Nagy L.G."/>
            <person name="Grigoriev I.V."/>
        </authorList>
    </citation>
    <scope>NUCLEOTIDE SEQUENCE</scope>
    <source>
        <strain evidence="1">FPL87.14</strain>
    </source>
</reference>
<protein>
    <submittedName>
        <fullName evidence="1">Uncharacterized protein</fullName>
    </submittedName>
</protein>
<name>A0AA39IZ80_9AGAR</name>
<evidence type="ECO:0000313" key="1">
    <source>
        <dbReference type="EMBL" id="KAK0431889.1"/>
    </source>
</evidence>
<gene>
    <name evidence="1" type="ORF">EV421DRAFT_131416</name>
</gene>
<organism evidence="1 2">
    <name type="scientific">Armillaria borealis</name>
    <dbReference type="NCBI Taxonomy" id="47425"/>
    <lineage>
        <taxon>Eukaryota</taxon>
        <taxon>Fungi</taxon>
        <taxon>Dikarya</taxon>
        <taxon>Basidiomycota</taxon>
        <taxon>Agaricomycotina</taxon>
        <taxon>Agaricomycetes</taxon>
        <taxon>Agaricomycetidae</taxon>
        <taxon>Agaricales</taxon>
        <taxon>Marasmiineae</taxon>
        <taxon>Physalacriaceae</taxon>
        <taxon>Armillaria</taxon>
    </lineage>
</organism>